<dbReference type="RefSeq" id="WP_060595221.1">
    <property type="nucleotide sequence ID" value="NZ_CP031419.1"/>
</dbReference>
<dbReference type="EMBL" id="LN868941">
    <property type="protein sequence ID" value="CRY84530.1"/>
    <property type="molecule type" value="Genomic_DNA"/>
</dbReference>
<keyword evidence="2" id="KW-0614">Plasmid</keyword>
<feature type="region of interest" description="Disordered" evidence="1">
    <location>
        <begin position="60"/>
        <end position="83"/>
    </location>
</feature>
<geneLocation type="plasmid" evidence="2">
    <name>4</name>
</geneLocation>
<evidence type="ECO:0000256" key="1">
    <source>
        <dbReference type="SAM" id="MobiDB-lite"/>
    </source>
</evidence>
<protein>
    <submittedName>
        <fullName evidence="2">Uncharacterized protein</fullName>
    </submittedName>
</protein>
<dbReference type="AlphaFoldDB" id="A0A0H5P9M6"/>
<proteinExistence type="predicted"/>
<name>A0A0H5P9M6_NOCFR</name>
<evidence type="ECO:0000313" key="2">
    <source>
        <dbReference type="EMBL" id="CRY84530.1"/>
    </source>
</evidence>
<accession>A0A0H5P9M6</accession>
<dbReference type="Proteomes" id="UP000057820">
    <property type="component" value="Plasmid 4"/>
</dbReference>
<feature type="compositionally biased region" description="Basic and acidic residues" evidence="1">
    <location>
        <begin position="74"/>
        <end position="83"/>
    </location>
</feature>
<organism evidence="2 3">
    <name type="scientific">Nocardia farcinica</name>
    <dbReference type="NCBI Taxonomy" id="37329"/>
    <lineage>
        <taxon>Bacteria</taxon>
        <taxon>Bacillati</taxon>
        <taxon>Actinomycetota</taxon>
        <taxon>Actinomycetes</taxon>
        <taxon>Mycobacteriales</taxon>
        <taxon>Nocardiaceae</taxon>
        <taxon>Nocardia</taxon>
    </lineage>
</organism>
<evidence type="ECO:0000313" key="3">
    <source>
        <dbReference type="Proteomes" id="UP000057820"/>
    </source>
</evidence>
<dbReference type="KEGG" id="nfr:ERS450000_06072"/>
<sequence>MKDLTATDRRLGEALAQRDEAALSKVADEFAAAGLPAMAQLLRDRGTAGAAGLLSGLTGWSVPSAHGVRHHRHGDVTPEGRRS</sequence>
<reference evidence="3" key="1">
    <citation type="submission" date="2015-03" db="EMBL/GenBank/DDBJ databases">
        <authorList>
            <consortium name="Pathogen Informatics"/>
        </authorList>
    </citation>
    <scope>NUCLEOTIDE SEQUENCE [LARGE SCALE GENOMIC DNA]</scope>
    <source>
        <strain evidence="3">NCTC11134</strain>
        <plasmid evidence="3">4</plasmid>
    </source>
</reference>
<gene>
    <name evidence="2" type="ORF">ERS450000_06072</name>
</gene>